<dbReference type="InterPro" id="IPR007549">
    <property type="entry name" value="DUF512"/>
</dbReference>
<protein>
    <submittedName>
        <fullName evidence="4">DUF512 domain-containing protein</fullName>
    </submittedName>
</protein>
<dbReference type="Gene3D" id="3.20.20.70">
    <property type="entry name" value="Aldolase class I"/>
    <property type="match status" value="1"/>
</dbReference>
<dbReference type="Gene3D" id="2.30.42.10">
    <property type="match status" value="1"/>
</dbReference>
<proteinExistence type="predicted"/>
<dbReference type="Pfam" id="PF17820">
    <property type="entry name" value="PDZ_6"/>
    <property type="match status" value="1"/>
</dbReference>
<evidence type="ECO:0000259" key="3">
    <source>
        <dbReference type="Pfam" id="PF19238"/>
    </source>
</evidence>
<evidence type="ECO:0000259" key="2">
    <source>
        <dbReference type="Pfam" id="PF17820"/>
    </source>
</evidence>
<dbReference type="EMBL" id="SVER01000010">
    <property type="protein sequence ID" value="MBE5919208.1"/>
    <property type="molecule type" value="Genomic_DNA"/>
</dbReference>
<dbReference type="AlphaFoldDB" id="A0A927UBQ8"/>
<dbReference type="Pfam" id="PF04459">
    <property type="entry name" value="DUF512"/>
    <property type="match status" value="1"/>
</dbReference>
<dbReference type="InterPro" id="IPR045375">
    <property type="entry name" value="Put_radical_SAM-like_N"/>
</dbReference>
<dbReference type="Pfam" id="PF19238">
    <property type="entry name" value="Radical_SAM_2"/>
    <property type="match status" value="1"/>
</dbReference>
<reference evidence="4" key="1">
    <citation type="submission" date="2019-04" db="EMBL/GenBank/DDBJ databases">
        <title>Evolution of Biomass-Degrading Anaerobic Consortia Revealed by Metagenomics.</title>
        <authorList>
            <person name="Peng X."/>
        </authorList>
    </citation>
    <scope>NUCLEOTIDE SEQUENCE</scope>
    <source>
        <strain evidence="4">SIG311</strain>
    </source>
</reference>
<dbReference type="SUPFAM" id="SSF102114">
    <property type="entry name" value="Radical SAM enzymes"/>
    <property type="match status" value="1"/>
</dbReference>
<dbReference type="InterPro" id="IPR041489">
    <property type="entry name" value="PDZ_6"/>
</dbReference>
<evidence type="ECO:0000313" key="5">
    <source>
        <dbReference type="Proteomes" id="UP000766246"/>
    </source>
</evidence>
<gene>
    <name evidence="4" type="ORF">E7272_05115</name>
</gene>
<evidence type="ECO:0000259" key="1">
    <source>
        <dbReference type="Pfam" id="PF04459"/>
    </source>
</evidence>
<accession>A0A927UBQ8</accession>
<dbReference type="Proteomes" id="UP000766246">
    <property type="component" value="Unassembled WGS sequence"/>
</dbReference>
<dbReference type="InterPro" id="IPR013785">
    <property type="entry name" value="Aldolase_TIM"/>
</dbReference>
<evidence type="ECO:0000313" key="4">
    <source>
        <dbReference type="EMBL" id="MBE5919208.1"/>
    </source>
</evidence>
<name>A0A927UBQ8_9FIRM</name>
<feature type="domain" description="DUF512" evidence="1">
    <location>
        <begin position="222"/>
        <end position="426"/>
    </location>
</feature>
<comment type="caution">
    <text evidence="4">The sequence shown here is derived from an EMBL/GenBank/DDBJ whole genome shotgun (WGS) entry which is preliminary data.</text>
</comment>
<feature type="domain" description="PDZ" evidence="2">
    <location>
        <begin position="8"/>
        <end position="36"/>
    </location>
</feature>
<dbReference type="InterPro" id="IPR058240">
    <property type="entry name" value="rSAM_sf"/>
</dbReference>
<feature type="domain" description="Putative radical SAM N-terminal" evidence="3">
    <location>
        <begin position="69"/>
        <end position="218"/>
    </location>
</feature>
<organism evidence="4 5">
    <name type="scientific">Pseudobutyrivibrio ruminis</name>
    <dbReference type="NCBI Taxonomy" id="46206"/>
    <lineage>
        <taxon>Bacteria</taxon>
        <taxon>Bacillati</taxon>
        <taxon>Bacillota</taxon>
        <taxon>Clostridia</taxon>
        <taxon>Lachnospirales</taxon>
        <taxon>Lachnospiraceae</taxon>
        <taxon>Pseudobutyrivibrio</taxon>
    </lineage>
</organism>
<sequence>MLNSSHKIAQVMEESPAERAGLLPGDIITKINNVTLVDIFDYHYYSDDANITVELLHEDGSTSSVFVEKEEGEDLGVIFCNGLMDDYKSCSNKCAFCFIDQMPPGMRETLYFKDDDTRLSFLQGNYVTLTNMKMADLDRIIAYKLGPINISVHATNPELRVKLLHNRFAGDILDKIRKLYDAEIPMNAQVVACPGLNDGLELDRTISDLLQFAPVMSSMSVVPVGVTKFRDGLFPLRTYTAEEAGKVIDQIEHWQDVAMERFGNHFVQASDEWYILAGRPLPEADRYDGFIQLENGVGMLRLLHEEVLDALEDIKKPLFMKKRHVTIATGKLAAPFMRELAAIITEKFKKVTVDVVAITNEFFGEEITVSGLITGQDLIKQLKDKDLGDNLLLSCTMLRSGEEVFLDDITLSELEDALQVKTRIVQSDGRDFVYAIIGR</sequence>
<dbReference type="SUPFAM" id="SSF50156">
    <property type="entry name" value="PDZ domain-like"/>
    <property type="match status" value="1"/>
</dbReference>
<dbReference type="InterPro" id="IPR036034">
    <property type="entry name" value="PDZ_sf"/>
</dbReference>